<organism evidence="1 2">
    <name type="scientific">Selenomonas ruminantium</name>
    <dbReference type="NCBI Taxonomy" id="971"/>
    <lineage>
        <taxon>Bacteria</taxon>
        <taxon>Bacillati</taxon>
        <taxon>Bacillota</taxon>
        <taxon>Negativicutes</taxon>
        <taxon>Selenomonadales</taxon>
        <taxon>Selenomonadaceae</taxon>
        <taxon>Selenomonas</taxon>
    </lineage>
</organism>
<protein>
    <submittedName>
        <fullName evidence="1">Uncharacterized protein</fullName>
    </submittedName>
</protein>
<dbReference type="PANTHER" id="PTHR10000:SF8">
    <property type="entry name" value="HAD SUPERFAMILY HYDROLASE-LIKE, TYPE 3"/>
    <property type="match status" value="1"/>
</dbReference>
<dbReference type="GO" id="GO:0005829">
    <property type="term" value="C:cytosol"/>
    <property type="evidence" value="ECO:0007669"/>
    <property type="project" value="TreeGrafter"/>
</dbReference>
<proteinExistence type="predicted"/>
<dbReference type="InterPro" id="IPR036412">
    <property type="entry name" value="HAD-like_sf"/>
</dbReference>
<dbReference type="EMBL" id="FNJQ01000036">
    <property type="protein sequence ID" value="SDP67916.1"/>
    <property type="molecule type" value="Genomic_DNA"/>
</dbReference>
<dbReference type="Pfam" id="PF08282">
    <property type="entry name" value="Hydrolase_3"/>
    <property type="match status" value="1"/>
</dbReference>
<dbReference type="Gene3D" id="3.40.50.1000">
    <property type="entry name" value="HAD superfamily/HAD-like"/>
    <property type="match status" value="1"/>
</dbReference>
<reference evidence="1 2" key="1">
    <citation type="submission" date="2016-10" db="EMBL/GenBank/DDBJ databases">
        <authorList>
            <person name="de Groot N.N."/>
        </authorList>
    </citation>
    <scope>NUCLEOTIDE SEQUENCE [LARGE SCALE GENOMIC DNA]</scope>
    <source>
        <strain evidence="1 2">S137</strain>
    </source>
</reference>
<dbReference type="SUPFAM" id="SSF56784">
    <property type="entry name" value="HAD-like"/>
    <property type="match status" value="1"/>
</dbReference>
<dbReference type="PANTHER" id="PTHR10000">
    <property type="entry name" value="PHOSPHOSERINE PHOSPHATASE"/>
    <property type="match status" value="1"/>
</dbReference>
<dbReference type="GO" id="GO:0016791">
    <property type="term" value="F:phosphatase activity"/>
    <property type="evidence" value="ECO:0007669"/>
    <property type="project" value="TreeGrafter"/>
</dbReference>
<sequence>MKIGASDYDGTLFRQRTIAAEDVDGVKKWRAAGNKFGVVSGRDYGMLMPQLRFYGIESDYAVCNNGGIICRADGTPLWQGSIPLRVLAEIVQEPSVRRSFHFAFSAVDRTFLYHEREGSWIMREAQEWDFPIVKIEEQDILSLPQIHQFCLGYHEAGEADETSAIINAKYGEFVHAYPNGCSVDITPAGVSKSQGIAKLLELMDWQEAEVYAIGDESNDLPMLEAYDGFTVNTAREAIKEKARAVYPSVGGMLLANL</sequence>
<evidence type="ECO:0000313" key="2">
    <source>
        <dbReference type="Proteomes" id="UP000182412"/>
    </source>
</evidence>
<gene>
    <name evidence="1" type="ORF">SAMN05216366_1365</name>
</gene>
<dbReference type="GO" id="GO:0000287">
    <property type="term" value="F:magnesium ion binding"/>
    <property type="evidence" value="ECO:0007669"/>
    <property type="project" value="TreeGrafter"/>
</dbReference>
<dbReference type="OrthoDB" id="306707at2"/>
<dbReference type="Proteomes" id="UP000182412">
    <property type="component" value="Unassembled WGS sequence"/>
</dbReference>
<dbReference type="Gene3D" id="3.30.1240.10">
    <property type="match status" value="1"/>
</dbReference>
<dbReference type="NCBIfam" id="TIGR01484">
    <property type="entry name" value="HAD-SF-IIB"/>
    <property type="match status" value="1"/>
</dbReference>
<dbReference type="InterPro" id="IPR006379">
    <property type="entry name" value="HAD-SF_hydro_IIB"/>
</dbReference>
<accession>A0A1H0UPZ7</accession>
<dbReference type="RefSeq" id="WP_074573282.1">
    <property type="nucleotide sequence ID" value="NZ_FNJQ01000036.1"/>
</dbReference>
<evidence type="ECO:0000313" key="1">
    <source>
        <dbReference type="EMBL" id="SDP67916.1"/>
    </source>
</evidence>
<name>A0A1H0UPZ7_SELRU</name>
<dbReference type="InterPro" id="IPR023214">
    <property type="entry name" value="HAD_sf"/>
</dbReference>
<dbReference type="AlphaFoldDB" id="A0A1H0UPZ7"/>